<dbReference type="STRING" id="1507870.A0A1V8SL08"/>
<dbReference type="SUPFAM" id="SSF52540">
    <property type="entry name" value="P-loop containing nucleoside triphosphate hydrolases"/>
    <property type="match status" value="1"/>
</dbReference>
<evidence type="ECO:0000259" key="1">
    <source>
        <dbReference type="Pfam" id="PF14681"/>
    </source>
</evidence>
<name>A0A1V8SL08_9PEZI</name>
<dbReference type="Gene3D" id="3.40.50.2020">
    <property type="match status" value="1"/>
</dbReference>
<organism evidence="2 3">
    <name type="scientific">Cryoendolithus antarcticus</name>
    <dbReference type="NCBI Taxonomy" id="1507870"/>
    <lineage>
        <taxon>Eukaryota</taxon>
        <taxon>Fungi</taxon>
        <taxon>Dikarya</taxon>
        <taxon>Ascomycota</taxon>
        <taxon>Pezizomycotina</taxon>
        <taxon>Dothideomycetes</taxon>
        <taxon>Dothideomycetidae</taxon>
        <taxon>Cladosporiales</taxon>
        <taxon>Cladosporiaceae</taxon>
        <taxon>Cryoendolithus</taxon>
    </lineage>
</organism>
<dbReference type="EMBL" id="NAJO01000038">
    <property type="protein sequence ID" value="OQN99845.1"/>
    <property type="molecule type" value="Genomic_DNA"/>
</dbReference>
<dbReference type="SUPFAM" id="SSF53271">
    <property type="entry name" value="PRTase-like"/>
    <property type="match status" value="1"/>
</dbReference>
<accession>A0A1V8SL08</accession>
<protein>
    <recommendedName>
        <fullName evidence="1">Phosphoribosyltransferase domain-containing protein</fullName>
    </recommendedName>
</protein>
<dbReference type="InterPro" id="IPR027417">
    <property type="entry name" value="P-loop_NTPase"/>
</dbReference>
<dbReference type="AlphaFoldDB" id="A0A1V8SL08"/>
<keyword evidence="3" id="KW-1185">Reference proteome</keyword>
<dbReference type="Proteomes" id="UP000192596">
    <property type="component" value="Unassembled WGS sequence"/>
</dbReference>
<dbReference type="InterPro" id="IPR000836">
    <property type="entry name" value="PRTase_dom"/>
</dbReference>
<dbReference type="OrthoDB" id="5416609at2759"/>
<dbReference type="InParanoid" id="A0A1V8SL08"/>
<dbReference type="InterPro" id="IPR029057">
    <property type="entry name" value="PRTase-like"/>
</dbReference>
<proteinExistence type="predicted"/>
<comment type="caution">
    <text evidence="2">The sequence shown here is derived from an EMBL/GenBank/DDBJ whole genome shotgun (WGS) entry which is preliminary data.</text>
</comment>
<feature type="domain" description="Phosphoribosyltransferase" evidence="1">
    <location>
        <begin position="354"/>
        <end position="543"/>
    </location>
</feature>
<evidence type="ECO:0000313" key="3">
    <source>
        <dbReference type="Proteomes" id="UP000192596"/>
    </source>
</evidence>
<dbReference type="Gene3D" id="3.40.50.300">
    <property type="entry name" value="P-loop containing nucleotide triphosphate hydrolases"/>
    <property type="match status" value="1"/>
</dbReference>
<gene>
    <name evidence="2" type="ORF">B0A48_14615</name>
</gene>
<evidence type="ECO:0000313" key="2">
    <source>
        <dbReference type="EMBL" id="OQN99845.1"/>
    </source>
</evidence>
<reference evidence="3" key="1">
    <citation type="submission" date="2017-03" db="EMBL/GenBank/DDBJ databases">
        <title>Genomes of endolithic fungi from Antarctica.</title>
        <authorList>
            <person name="Coleine C."/>
            <person name="Masonjones S."/>
            <person name="Stajich J.E."/>
        </authorList>
    </citation>
    <scope>NUCLEOTIDE SEQUENCE [LARGE SCALE GENOMIC DNA]</scope>
    <source>
        <strain evidence="3">CCFEE 5527</strain>
    </source>
</reference>
<dbReference type="Pfam" id="PF14681">
    <property type="entry name" value="UPRTase"/>
    <property type="match status" value="1"/>
</dbReference>
<dbReference type="Pfam" id="PF13207">
    <property type="entry name" value="AAA_17"/>
    <property type="match status" value="1"/>
</dbReference>
<sequence>MATQTPAKIMGLYGLPGVGKTTLLNLLKKLVPHDSFAFYEGSEMVANAASGSLDTFRSADDNTKTLFRAQAIANIAGECTASGKTGIVTGHYSFLNASTERPNVVLTTADTRHYTHIIYLSASGEEIEQRCRHTSHARVALTAAEIKRWAVTEVEELRRHCYSNQILLAILRIEQMSPTNVAEAVASLVQRFPLQSPGLNEQRVTIVVNDFLSKQSATLRRVLMFDGAKTLCDEDAAGRLWRKYDKASNVIDQPANAVYKFVGYSRSAYSQAAQLYRELGPSDFAEYCAEVAADIHVVLELRSILAVAKHHDQIAVVVVTSGLRRIWETALSGLVKDVNVVGDDPFDEVGSDKLLGTPTRDATGHGPSLRKAHQQIGQYLAIEYVSDVLGLAKHSITNVHGQRDVGHCLTKEDRTMIVPLMRSGEPMAMGVNDVFPQAVFFHAKNPADLRPEYLDQCEAVTLVDSVINSGASIAEFVTHVRARRGSMSIVVVTSVVRAHAVRPGGPVRNMALKNEVAIVALRLSDKKYTGKGVTDTGARLFNTTALE</sequence>